<feature type="region of interest" description="Disordered" evidence="1">
    <location>
        <begin position="1"/>
        <end position="35"/>
    </location>
</feature>
<gene>
    <name evidence="2" type="ORF">OIDMADRAFT_53130</name>
</gene>
<sequence length="186" mass="20768">MQSSQYAPPAGKSHASMDFVQDQKESAPGNPFEGVDGSVNLITLPPHPNVEGDISTEATRQHRQEGSKHHRHVTFGDVMIEGADVLGTSYVHEQAGFGDVRDILSSEIDREVLNDILETGTDEKGRRVLKERYSKLSPEKRRQREIRLVQYSGFAMHSDGTLDYGIDNPALPKKPSFMKKLLNRLV</sequence>
<accession>A0A0C3HH18</accession>
<reference evidence="2 3" key="1">
    <citation type="submission" date="2014-04" db="EMBL/GenBank/DDBJ databases">
        <authorList>
            <consortium name="DOE Joint Genome Institute"/>
            <person name="Kuo A."/>
            <person name="Martino E."/>
            <person name="Perotto S."/>
            <person name="Kohler A."/>
            <person name="Nagy L.G."/>
            <person name="Floudas D."/>
            <person name="Copeland A."/>
            <person name="Barry K.W."/>
            <person name="Cichocki N."/>
            <person name="Veneault-Fourrey C."/>
            <person name="LaButti K."/>
            <person name="Lindquist E.A."/>
            <person name="Lipzen A."/>
            <person name="Lundell T."/>
            <person name="Morin E."/>
            <person name="Murat C."/>
            <person name="Sun H."/>
            <person name="Tunlid A."/>
            <person name="Henrissat B."/>
            <person name="Grigoriev I.V."/>
            <person name="Hibbett D.S."/>
            <person name="Martin F."/>
            <person name="Nordberg H.P."/>
            <person name="Cantor M.N."/>
            <person name="Hua S.X."/>
        </authorList>
    </citation>
    <scope>NUCLEOTIDE SEQUENCE [LARGE SCALE GENOMIC DNA]</scope>
    <source>
        <strain evidence="2 3">Zn</strain>
    </source>
</reference>
<dbReference type="InParanoid" id="A0A0C3HH18"/>
<organism evidence="2 3">
    <name type="scientific">Oidiodendron maius (strain Zn)</name>
    <dbReference type="NCBI Taxonomy" id="913774"/>
    <lineage>
        <taxon>Eukaryota</taxon>
        <taxon>Fungi</taxon>
        <taxon>Dikarya</taxon>
        <taxon>Ascomycota</taxon>
        <taxon>Pezizomycotina</taxon>
        <taxon>Leotiomycetes</taxon>
        <taxon>Leotiomycetes incertae sedis</taxon>
        <taxon>Myxotrichaceae</taxon>
        <taxon>Oidiodendron</taxon>
    </lineage>
</organism>
<dbReference type="AlphaFoldDB" id="A0A0C3HH18"/>
<proteinExistence type="predicted"/>
<protein>
    <submittedName>
        <fullName evidence="2">Uncharacterized protein</fullName>
    </submittedName>
</protein>
<evidence type="ECO:0000313" key="3">
    <source>
        <dbReference type="Proteomes" id="UP000054321"/>
    </source>
</evidence>
<dbReference type="Proteomes" id="UP000054321">
    <property type="component" value="Unassembled WGS sequence"/>
</dbReference>
<dbReference type="HOGENOM" id="CLU_1454830_0_0_1"/>
<name>A0A0C3HH18_OIDMZ</name>
<evidence type="ECO:0000256" key="1">
    <source>
        <dbReference type="SAM" id="MobiDB-lite"/>
    </source>
</evidence>
<keyword evidence="3" id="KW-1185">Reference proteome</keyword>
<dbReference type="OrthoDB" id="10615737at2759"/>
<evidence type="ECO:0000313" key="2">
    <source>
        <dbReference type="EMBL" id="KIN01602.1"/>
    </source>
</evidence>
<dbReference type="EMBL" id="KN832875">
    <property type="protein sequence ID" value="KIN01602.1"/>
    <property type="molecule type" value="Genomic_DNA"/>
</dbReference>
<reference evidence="3" key="2">
    <citation type="submission" date="2015-01" db="EMBL/GenBank/DDBJ databases">
        <title>Evolutionary Origins and Diversification of the Mycorrhizal Mutualists.</title>
        <authorList>
            <consortium name="DOE Joint Genome Institute"/>
            <consortium name="Mycorrhizal Genomics Consortium"/>
            <person name="Kohler A."/>
            <person name="Kuo A."/>
            <person name="Nagy L.G."/>
            <person name="Floudas D."/>
            <person name="Copeland A."/>
            <person name="Barry K.W."/>
            <person name="Cichocki N."/>
            <person name="Veneault-Fourrey C."/>
            <person name="LaButti K."/>
            <person name="Lindquist E.A."/>
            <person name="Lipzen A."/>
            <person name="Lundell T."/>
            <person name="Morin E."/>
            <person name="Murat C."/>
            <person name="Riley R."/>
            <person name="Ohm R."/>
            <person name="Sun H."/>
            <person name="Tunlid A."/>
            <person name="Henrissat B."/>
            <person name="Grigoriev I.V."/>
            <person name="Hibbett D.S."/>
            <person name="Martin F."/>
        </authorList>
    </citation>
    <scope>NUCLEOTIDE SEQUENCE [LARGE SCALE GENOMIC DNA]</scope>
    <source>
        <strain evidence="3">Zn</strain>
    </source>
</reference>